<protein>
    <submittedName>
        <fullName evidence="1">Uncharacterized protein</fullName>
    </submittedName>
</protein>
<comment type="caution">
    <text evidence="1">The sequence shown here is derived from an EMBL/GenBank/DDBJ whole genome shotgun (WGS) entry which is preliminary data.</text>
</comment>
<evidence type="ECO:0000313" key="1">
    <source>
        <dbReference type="EMBL" id="GAG74241.1"/>
    </source>
</evidence>
<organism evidence="1">
    <name type="scientific">marine sediment metagenome</name>
    <dbReference type="NCBI Taxonomy" id="412755"/>
    <lineage>
        <taxon>unclassified sequences</taxon>
        <taxon>metagenomes</taxon>
        <taxon>ecological metagenomes</taxon>
    </lineage>
</organism>
<dbReference type="AlphaFoldDB" id="X1BQ13"/>
<proteinExistence type="predicted"/>
<dbReference type="EMBL" id="BART01000680">
    <property type="protein sequence ID" value="GAG74241.1"/>
    <property type="molecule type" value="Genomic_DNA"/>
</dbReference>
<sequence length="42" mass="4550">MADRIMVLRDGEIVARFNRGETTQEKILTAMLGKSLGGEANG</sequence>
<reference evidence="1" key="1">
    <citation type="journal article" date="2014" name="Front. Microbiol.">
        <title>High frequency of phylogenetically diverse reductive dehalogenase-homologous genes in deep subseafloor sedimentary metagenomes.</title>
        <authorList>
            <person name="Kawai M."/>
            <person name="Futagami T."/>
            <person name="Toyoda A."/>
            <person name="Takaki Y."/>
            <person name="Nishi S."/>
            <person name="Hori S."/>
            <person name="Arai W."/>
            <person name="Tsubouchi T."/>
            <person name="Morono Y."/>
            <person name="Uchiyama I."/>
            <person name="Ito T."/>
            <person name="Fujiyama A."/>
            <person name="Inagaki F."/>
            <person name="Takami H."/>
        </authorList>
    </citation>
    <scope>NUCLEOTIDE SEQUENCE</scope>
    <source>
        <strain evidence="1">Expedition CK06-06</strain>
    </source>
</reference>
<gene>
    <name evidence="1" type="ORF">S01H4_02934</name>
</gene>
<accession>X1BQ13</accession>
<name>X1BQ13_9ZZZZ</name>